<evidence type="ECO:0000313" key="2">
    <source>
        <dbReference type="Proteomes" id="UP000887566"/>
    </source>
</evidence>
<name>A0A914UJM7_9BILA</name>
<proteinExistence type="predicted"/>
<feature type="region of interest" description="Disordered" evidence="1">
    <location>
        <begin position="1"/>
        <end position="38"/>
    </location>
</feature>
<feature type="region of interest" description="Disordered" evidence="1">
    <location>
        <begin position="50"/>
        <end position="83"/>
    </location>
</feature>
<protein>
    <submittedName>
        <fullName evidence="3">Uncharacterized protein</fullName>
    </submittedName>
</protein>
<sequence>MLRGGRQRGAQSGGLGKEVRTSPTPTPTSADDGAGRGHFHYNLIANLPDSDCIPSRRTANSLARRRAHLPEHQVARHHPPDRLERRYVCRSPLPLTFTATQSTVRH</sequence>
<evidence type="ECO:0000313" key="3">
    <source>
        <dbReference type="WBParaSite" id="PSAMB.scaffold10517size4032.g33371.t1"/>
    </source>
</evidence>
<dbReference type="WBParaSite" id="PSAMB.scaffold10517size4032.g33371.t1">
    <property type="protein sequence ID" value="PSAMB.scaffold10517size4032.g33371.t1"/>
    <property type="gene ID" value="PSAMB.scaffold10517size4032.g33371"/>
</dbReference>
<reference evidence="3" key="1">
    <citation type="submission" date="2022-11" db="UniProtKB">
        <authorList>
            <consortium name="WormBaseParasite"/>
        </authorList>
    </citation>
    <scope>IDENTIFICATION</scope>
</reference>
<feature type="compositionally biased region" description="Basic and acidic residues" evidence="1">
    <location>
        <begin position="68"/>
        <end position="83"/>
    </location>
</feature>
<organism evidence="2 3">
    <name type="scientific">Plectus sambesii</name>
    <dbReference type="NCBI Taxonomy" id="2011161"/>
    <lineage>
        <taxon>Eukaryota</taxon>
        <taxon>Metazoa</taxon>
        <taxon>Ecdysozoa</taxon>
        <taxon>Nematoda</taxon>
        <taxon>Chromadorea</taxon>
        <taxon>Plectida</taxon>
        <taxon>Plectina</taxon>
        <taxon>Plectoidea</taxon>
        <taxon>Plectidae</taxon>
        <taxon>Plectus</taxon>
    </lineage>
</organism>
<evidence type="ECO:0000256" key="1">
    <source>
        <dbReference type="SAM" id="MobiDB-lite"/>
    </source>
</evidence>
<feature type="compositionally biased region" description="Low complexity" evidence="1">
    <location>
        <begin position="1"/>
        <end position="10"/>
    </location>
</feature>
<keyword evidence="2" id="KW-1185">Reference proteome</keyword>
<accession>A0A914UJM7</accession>
<dbReference type="AlphaFoldDB" id="A0A914UJM7"/>
<dbReference type="Proteomes" id="UP000887566">
    <property type="component" value="Unplaced"/>
</dbReference>